<dbReference type="InterPro" id="IPR000700">
    <property type="entry name" value="PAS-assoc_C"/>
</dbReference>
<feature type="domain" description="PAC" evidence="9">
    <location>
        <begin position="234"/>
        <end position="286"/>
    </location>
</feature>
<dbReference type="OrthoDB" id="106630at2157"/>
<dbReference type="SUPFAM" id="SSF55874">
    <property type="entry name" value="ATPase domain of HSP90 chaperone/DNA topoisomerase II/histidine kinase"/>
    <property type="match status" value="1"/>
</dbReference>
<dbReference type="SMART" id="SM00388">
    <property type="entry name" value="HisKA"/>
    <property type="match status" value="1"/>
</dbReference>
<dbReference type="CDD" id="cd00082">
    <property type="entry name" value="HisKA"/>
    <property type="match status" value="1"/>
</dbReference>
<keyword evidence="3" id="KW-0597">Phosphoprotein</keyword>
<dbReference type="InterPro" id="IPR013656">
    <property type="entry name" value="PAS_4"/>
</dbReference>
<dbReference type="PROSITE" id="PS50109">
    <property type="entry name" value="HIS_KIN"/>
    <property type="match status" value="1"/>
</dbReference>
<keyword evidence="11" id="KW-1185">Reference proteome</keyword>
<evidence type="ECO:0000256" key="3">
    <source>
        <dbReference type="ARBA" id="ARBA00022553"/>
    </source>
</evidence>
<evidence type="ECO:0000259" key="9">
    <source>
        <dbReference type="PROSITE" id="PS50113"/>
    </source>
</evidence>
<dbReference type="AlphaFoldDB" id="A0A2Z2HSK9"/>
<gene>
    <name evidence="10" type="ORF">B1756_00460</name>
</gene>
<evidence type="ECO:0000256" key="2">
    <source>
        <dbReference type="ARBA" id="ARBA00012438"/>
    </source>
</evidence>
<feature type="domain" description="PAS" evidence="8">
    <location>
        <begin position="393"/>
        <end position="470"/>
    </location>
</feature>
<dbReference type="Gene3D" id="1.10.287.130">
    <property type="match status" value="1"/>
</dbReference>
<evidence type="ECO:0000256" key="6">
    <source>
        <dbReference type="SAM" id="Coils"/>
    </source>
</evidence>
<evidence type="ECO:0000259" key="8">
    <source>
        <dbReference type="PROSITE" id="PS50112"/>
    </source>
</evidence>
<name>A0A2Z2HSK9_9EURY</name>
<dbReference type="SMART" id="SM00086">
    <property type="entry name" value="PAC"/>
    <property type="match status" value="3"/>
</dbReference>
<evidence type="ECO:0000313" key="10">
    <source>
        <dbReference type="EMBL" id="ARS88377.1"/>
    </source>
</evidence>
<sequence length="877" mass="97214">MAPPAPANRTAATDVFDGDSPQQVVAELGDRSFEGAPLESLCDDAAEAVVATLGTSSCVITCFEPGGSGRVLAVAGAGAGERNRTRTEPDATLDGGGGIAVPLGSVGNALGALETYGRSGRRFDRDERTFLRNVATVVAGAVERDRSSRARTVEQRRRDEILDASPIGITLVDADGALKYANERAQTLLGESLEELRTYVHGDERWDLVDESGDSLSTDDLPFTTVEETGKPVYDDVLGLERPDGTRVWLSMHCRPLFDDEGELDGAVYALQDVTDHKHLEIELEETLDRVTDAFHALDTDWRFTYVNQRAAELLGVDREDVHGESVWEAFPSAVDSRFEREYRRAMETQESVTFEEYSPVAEAWLEVSVYPSETGLSVYFRDVTERKERDRTLGRYETIVETVEDGIYTVDDDGYFRMVNEAYVELTGFSREELVGRHASEIVDDDVVERARSLAEEGGGKLEAEVETADGESLVVEATVTKHVDDVSGEKRRIGVVRDVTERKRRQRKLEESEQRYRTLVDHFPNGVVALFDEELEYTLAGGQYIDDCTIAPGESAGGATVERVANGQVANPTVEVGDDVENERRTLESIFEAVLDGESHSFELTHDDRDLLVHTIPVRNADGEVFAGMLMAQDVTDRREYEQRLEESNERLEQFAHAASHDLQEPLRMISSYLTLLEQRYEDDLDEEGREFLAYAVDGADRMRAMIDGLLEFSRVESRGAPFEPVDLDEVLADVRRDLEVCIEERDADVVVEPLPTVLGDGNQLRQVFQNLLANGIEYAGADPPQIEVTADRKGRQWELAVEDDGIGIDPGDAEQIFGLFERLHGVEEHPGSGIGLALCERIVERHGGEIRVESEPGEGSTFYLTLPAVDAEEE</sequence>
<dbReference type="InterPro" id="IPR013767">
    <property type="entry name" value="PAS_fold"/>
</dbReference>
<dbReference type="InterPro" id="IPR036097">
    <property type="entry name" value="HisK_dim/P_sf"/>
</dbReference>
<comment type="catalytic activity">
    <reaction evidence="1">
        <text>ATP + protein L-histidine = ADP + protein N-phospho-L-histidine.</text>
        <dbReference type="EC" id="2.7.13.3"/>
    </reaction>
</comment>
<dbReference type="EC" id="2.7.13.3" evidence="2"/>
<dbReference type="InterPro" id="IPR003594">
    <property type="entry name" value="HATPase_dom"/>
</dbReference>
<dbReference type="Pfam" id="PF08448">
    <property type="entry name" value="PAS_4"/>
    <property type="match status" value="3"/>
</dbReference>
<evidence type="ECO:0000313" key="11">
    <source>
        <dbReference type="Proteomes" id="UP000250088"/>
    </source>
</evidence>
<dbReference type="Gene3D" id="3.30.565.10">
    <property type="entry name" value="Histidine kinase-like ATPase, C-terminal domain"/>
    <property type="match status" value="1"/>
</dbReference>
<protein>
    <recommendedName>
        <fullName evidence="2">histidine kinase</fullName>
        <ecNumber evidence="2">2.7.13.3</ecNumber>
    </recommendedName>
</protein>
<dbReference type="EMBL" id="CP019893">
    <property type="protein sequence ID" value="ARS88377.1"/>
    <property type="molecule type" value="Genomic_DNA"/>
</dbReference>
<dbReference type="InterPro" id="IPR035965">
    <property type="entry name" value="PAS-like_dom_sf"/>
</dbReference>
<dbReference type="Pfam" id="PF00512">
    <property type="entry name" value="HisKA"/>
    <property type="match status" value="1"/>
</dbReference>
<feature type="domain" description="PAC" evidence="9">
    <location>
        <begin position="461"/>
        <end position="513"/>
    </location>
</feature>
<evidence type="ECO:0000256" key="1">
    <source>
        <dbReference type="ARBA" id="ARBA00000085"/>
    </source>
</evidence>
<dbReference type="PROSITE" id="PS50112">
    <property type="entry name" value="PAS"/>
    <property type="match status" value="3"/>
</dbReference>
<dbReference type="InterPro" id="IPR036890">
    <property type="entry name" value="HATPase_C_sf"/>
</dbReference>
<dbReference type="SMART" id="SM00387">
    <property type="entry name" value="HATPase_c"/>
    <property type="match status" value="1"/>
</dbReference>
<feature type="domain" description="Histidine kinase" evidence="7">
    <location>
        <begin position="660"/>
        <end position="873"/>
    </location>
</feature>
<feature type="domain" description="PAS" evidence="8">
    <location>
        <begin position="154"/>
        <end position="196"/>
    </location>
</feature>
<dbReference type="Pfam" id="PF00989">
    <property type="entry name" value="PAS"/>
    <property type="match status" value="1"/>
</dbReference>
<dbReference type="InterPro" id="IPR005467">
    <property type="entry name" value="His_kinase_dom"/>
</dbReference>
<evidence type="ECO:0000259" key="7">
    <source>
        <dbReference type="PROSITE" id="PS50109"/>
    </source>
</evidence>
<dbReference type="RefSeq" id="WP_086886757.1">
    <property type="nucleotide sequence ID" value="NZ_CP019893.1"/>
</dbReference>
<dbReference type="SUPFAM" id="SSF47384">
    <property type="entry name" value="Homodimeric domain of signal transducing histidine kinase"/>
    <property type="match status" value="1"/>
</dbReference>
<evidence type="ECO:0000256" key="4">
    <source>
        <dbReference type="ARBA" id="ARBA00022679"/>
    </source>
</evidence>
<dbReference type="InterPro" id="IPR052162">
    <property type="entry name" value="Sensor_kinase/Photoreceptor"/>
</dbReference>
<dbReference type="PRINTS" id="PR00344">
    <property type="entry name" value="BCTRLSENSOR"/>
</dbReference>
<dbReference type="Proteomes" id="UP000250088">
    <property type="component" value="Chromosome"/>
</dbReference>
<dbReference type="SUPFAM" id="SSF55785">
    <property type="entry name" value="PYP-like sensor domain (PAS domain)"/>
    <property type="match status" value="4"/>
</dbReference>
<dbReference type="GO" id="GO:0006355">
    <property type="term" value="P:regulation of DNA-templated transcription"/>
    <property type="evidence" value="ECO:0007669"/>
    <property type="project" value="InterPro"/>
</dbReference>
<proteinExistence type="predicted"/>
<dbReference type="KEGG" id="naj:B1756_00460"/>
<dbReference type="PANTHER" id="PTHR43304:SF1">
    <property type="entry name" value="PAC DOMAIN-CONTAINING PROTEIN"/>
    <property type="match status" value="1"/>
</dbReference>
<dbReference type="CDD" id="cd00130">
    <property type="entry name" value="PAS"/>
    <property type="match status" value="3"/>
</dbReference>
<dbReference type="Gene3D" id="3.30.450.20">
    <property type="entry name" value="PAS domain"/>
    <property type="match status" value="4"/>
</dbReference>
<feature type="domain" description="PAC" evidence="9">
    <location>
        <begin position="587"/>
        <end position="649"/>
    </location>
</feature>
<dbReference type="PROSITE" id="PS50113">
    <property type="entry name" value="PAC"/>
    <property type="match status" value="3"/>
</dbReference>
<organism evidence="10 11">
    <name type="scientific">Natrarchaeobaculum aegyptiacum</name>
    <dbReference type="NCBI Taxonomy" id="745377"/>
    <lineage>
        <taxon>Archaea</taxon>
        <taxon>Methanobacteriati</taxon>
        <taxon>Methanobacteriota</taxon>
        <taxon>Stenosarchaea group</taxon>
        <taxon>Halobacteria</taxon>
        <taxon>Halobacteriales</taxon>
        <taxon>Natrialbaceae</taxon>
        <taxon>Natrarchaeobaculum</taxon>
    </lineage>
</organism>
<dbReference type="NCBIfam" id="TIGR00229">
    <property type="entry name" value="sensory_box"/>
    <property type="match status" value="3"/>
</dbReference>
<keyword evidence="6" id="KW-0175">Coiled coil</keyword>
<dbReference type="PANTHER" id="PTHR43304">
    <property type="entry name" value="PHYTOCHROME-LIKE PROTEIN CPH1"/>
    <property type="match status" value="1"/>
</dbReference>
<dbReference type="InterPro" id="IPR001610">
    <property type="entry name" value="PAC"/>
</dbReference>
<dbReference type="GO" id="GO:0000155">
    <property type="term" value="F:phosphorelay sensor kinase activity"/>
    <property type="evidence" value="ECO:0007669"/>
    <property type="project" value="InterPro"/>
</dbReference>
<keyword evidence="4" id="KW-0808">Transferase</keyword>
<evidence type="ECO:0000256" key="5">
    <source>
        <dbReference type="ARBA" id="ARBA00022777"/>
    </source>
</evidence>
<reference evidence="11" key="1">
    <citation type="submission" date="2017-02" db="EMBL/GenBank/DDBJ databases">
        <title>Natronthermophilus aegyptiacus gen. nov.,sp. nov., an aerobic, extremely halophilic alkalithermophilic archaeon isolated from the athalassohaline Wadi An Natrun, Egypt.</title>
        <authorList>
            <person name="Zhao B."/>
        </authorList>
    </citation>
    <scope>NUCLEOTIDE SEQUENCE [LARGE SCALE GENOMIC DNA]</scope>
    <source>
        <strain evidence="11">JW/NM-HA 15</strain>
    </source>
</reference>
<dbReference type="Pfam" id="PF02518">
    <property type="entry name" value="HATPase_c"/>
    <property type="match status" value="1"/>
</dbReference>
<feature type="coiled-coil region" evidence="6">
    <location>
        <begin position="633"/>
        <end position="660"/>
    </location>
</feature>
<dbReference type="InterPro" id="IPR029016">
    <property type="entry name" value="GAF-like_dom_sf"/>
</dbReference>
<dbReference type="FunFam" id="3.30.565.10:FF:000006">
    <property type="entry name" value="Sensor histidine kinase WalK"/>
    <property type="match status" value="1"/>
</dbReference>
<dbReference type="InterPro" id="IPR003661">
    <property type="entry name" value="HisK_dim/P_dom"/>
</dbReference>
<dbReference type="SUPFAM" id="SSF55781">
    <property type="entry name" value="GAF domain-like"/>
    <property type="match status" value="1"/>
</dbReference>
<dbReference type="InterPro" id="IPR000014">
    <property type="entry name" value="PAS"/>
</dbReference>
<dbReference type="Gene3D" id="3.30.450.40">
    <property type="match status" value="1"/>
</dbReference>
<dbReference type="GeneID" id="32892504"/>
<keyword evidence="5" id="KW-0418">Kinase</keyword>
<accession>A0A2Z2HSK9</accession>
<feature type="domain" description="PAS" evidence="8">
    <location>
        <begin position="280"/>
        <end position="350"/>
    </location>
</feature>
<dbReference type="SMART" id="SM00091">
    <property type="entry name" value="PAS"/>
    <property type="match status" value="3"/>
</dbReference>
<dbReference type="InterPro" id="IPR004358">
    <property type="entry name" value="Sig_transdc_His_kin-like_C"/>
</dbReference>